<sequence length="174" mass="19084">MGRMPLMLVAVLALPACTILSSFQFRPLVEATSGERARIRAIVTYGSLAVTPNKSCAAPSDPQSGMAIMRTPVGNPGFTGRSIGIPDDKIQYLDKADYAEFYATANAPITFTLMDFGGRWHCVAPSIYFIPEANKDYEVEYIHDVRAGVCGVRVRSLPNRAVVMYSETGLCRRR</sequence>
<gene>
    <name evidence="1" type="ORF">HNQ59_000116</name>
</gene>
<reference evidence="1 2" key="1">
    <citation type="submission" date="2020-08" db="EMBL/GenBank/DDBJ databases">
        <title>Genomic Encyclopedia of Type Strains, Phase IV (KMG-IV): sequencing the most valuable type-strain genomes for metagenomic binning, comparative biology and taxonomic classification.</title>
        <authorList>
            <person name="Goeker M."/>
        </authorList>
    </citation>
    <scope>NUCLEOTIDE SEQUENCE [LARGE SCALE GENOMIC DNA]</scope>
    <source>
        <strain evidence="1 2">DSM 27165</strain>
    </source>
</reference>
<keyword evidence="2" id="KW-1185">Reference proteome</keyword>
<name>A0A840MC02_9PROT</name>
<protein>
    <submittedName>
        <fullName evidence="1">Uncharacterized protein</fullName>
    </submittedName>
</protein>
<dbReference type="AlphaFoldDB" id="A0A840MC02"/>
<accession>A0A840MC02</accession>
<organism evidence="1 2">
    <name type="scientific">Chitinivorax tropicus</name>
    <dbReference type="NCBI Taxonomy" id="714531"/>
    <lineage>
        <taxon>Bacteria</taxon>
        <taxon>Pseudomonadati</taxon>
        <taxon>Pseudomonadota</taxon>
        <taxon>Betaproteobacteria</taxon>
        <taxon>Chitinivorax</taxon>
    </lineage>
</organism>
<comment type="caution">
    <text evidence="1">The sequence shown here is derived from an EMBL/GenBank/DDBJ whole genome shotgun (WGS) entry which is preliminary data.</text>
</comment>
<evidence type="ECO:0000313" key="1">
    <source>
        <dbReference type="EMBL" id="MBB5016854.1"/>
    </source>
</evidence>
<dbReference type="EMBL" id="JACHHY010000001">
    <property type="protein sequence ID" value="MBB5016854.1"/>
    <property type="molecule type" value="Genomic_DNA"/>
</dbReference>
<dbReference type="Proteomes" id="UP000575898">
    <property type="component" value="Unassembled WGS sequence"/>
</dbReference>
<proteinExistence type="predicted"/>
<evidence type="ECO:0000313" key="2">
    <source>
        <dbReference type="Proteomes" id="UP000575898"/>
    </source>
</evidence>